<keyword evidence="1" id="KW-0732">Signal</keyword>
<sequence length="138" mass="15820">MQISCSLIYLILCFQLVSGHLGTWIEKDQDGDQCDEKAAFSYLNSLIEKHGARLQLETESLREDFGVTIQQADAHDEGRIWHVGEVSLSLLDKHSVSSLTNRLEKAWRLPWKLLNRFRVPELGLFFLSIGDTNIFDEL</sequence>
<protein>
    <submittedName>
        <fullName evidence="2">Uncharacterized protein</fullName>
    </submittedName>
</protein>
<proteinExistence type="predicted"/>
<feature type="signal peptide" evidence="1">
    <location>
        <begin position="1"/>
        <end position="19"/>
    </location>
</feature>
<dbReference type="GeneID" id="59327760"/>
<reference evidence="2 3" key="1">
    <citation type="submission" date="2020-06" db="EMBL/GenBank/DDBJ databases">
        <title>The yeast mating-type switching endonuclease HO is a domesticated member of an unorthodox homing genetic element family.</title>
        <authorList>
            <person name="Coughlan A.Y."/>
            <person name="Lombardi L."/>
            <person name="Braun-Galleani S."/>
            <person name="Martos A.R."/>
            <person name="Galeote V."/>
            <person name="Bigey F."/>
            <person name="Dequin S."/>
            <person name="Byrne K.P."/>
            <person name="Wolfe K.H."/>
        </authorList>
    </citation>
    <scope>NUCLEOTIDE SEQUENCE [LARGE SCALE GENOMIC DNA]</scope>
    <source>
        <strain evidence="2 3">CBS764</strain>
    </source>
</reference>
<dbReference type="AlphaFoldDB" id="A0A7G3ZLY3"/>
<dbReference type="Proteomes" id="UP000515788">
    <property type="component" value="Chromosome 7"/>
</dbReference>
<name>A0A7G3ZLY3_9SACH</name>
<evidence type="ECO:0000256" key="1">
    <source>
        <dbReference type="SAM" id="SignalP"/>
    </source>
</evidence>
<dbReference type="KEGG" id="tgb:HG536_0G03810"/>
<accession>A0A7G3ZLY3</accession>
<feature type="chain" id="PRO_5028904184" evidence="1">
    <location>
        <begin position="20"/>
        <end position="138"/>
    </location>
</feature>
<organism evidence="2 3">
    <name type="scientific">Torulaspora globosa</name>
    <dbReference type="NCBI Taxonomy" id="48254"/>
    <lineage>
        <taxon>Eukaryota</taxon>
        <taxon>Fungi</taxon>
        <taxon>Dikarya</taxon>
        <taxon>Ascomycota</taxon>
        <taxon>Saccharomycotina</taxon>
        <taxon>Saccharomycetes</taxon>
        <taxon>Saccharomycetales</taxon>
        <taxon>Saccharomycetaceae</taxon>
        <taxon>Torulaspora</taxon>
    </lineage>
</organism>
<keyword evidence="3" id="KW-1185">Reference proteome</keyword>
<dbReference type="EMBL" id="CP059252">
    <property type="protein sequence ID" value="QLL34519.1"/>
    <property type="molecule type" value="Genomic_DNA"/>
</dbReference>
<dbReference type="RefSeq" id="XP_037141193.1">
    <property type="nucleotide sequence ID" value="XM_037285297.1"/>
</dbReference>
<evidence type="ECO:0000313" key="2">
    <source>
        <dbReference type="EMBL" id="QLL34519.1"/>
    </source>
</evidence>
<evidence type="ECO:0000313" key="3">
    <source>
        <dbReference type="Proteomes" id="UP000515788"/>
    </source>
</evidence>
<dbReference type="OrthoDB" id="4067301at2759"/>
<gene>
    <name evidence="2" type="ORF">HG536_0G03810</name>
</gene>